<name>A0A1G4E9T3_PLAVI</name>
<evidence type="ECO:0000313" key="3">
    <source>
        <dbReference type="Proteomes" id="UP000305196"/>
    </source>
</evidence>
<feature type="non-terminal residue" evidence="2">
    <location>
        <position position="1"/>
    </location>
</feature>
<dbReference type="Proteomes" id="UP000305196">
    <property type="component" value="Unassembled WGS sequence"/>
</dbReference>
<evidence type="ECO:0000313" key="2">
    <source>
        <dbReference type="EMBL" id="SCA82205.1"/>
    </source>
</evidence>
<evidence type="ECO:0000256" key="1">
    <source>
        <dbReference type="SAM" id="Phobius"/>
    </source>
</evidence>
<keyword evidence="1" id="KW-1133">Transmembrane helix</keyword>
<dbReference type="VEuPathDB" id="PlasmoDB:PVPAM_010011700"/>
<sequence length="219" mass="25950">KSLENGKVFNISLDVRTHRSLAKYEKENELSNIRLKHKTSNYRENKKLLHINNKNNNTYENIKRGRPNNMEVYLKSYNSRYTKEKGIKKLDCYCEKKLFKSLYKIAKLAEQKNISKSRIKRIIFTKYGLLLFIISLHPLLAFAIPGYEGKPHKELKCEAKLNSAGKYIVSHEKCEYDDIVDSSYRYIFIFISTIIILLLIIYMYIKIMKYKRIKSGMLK</sequence>
<dbReference type="VEuPathDB" id="PlasmoDB:PVP01_0002460"/>
<feature type="transmembrane region" description="Helical" evidence="1">
    <location>
        <begin position="186"/>
        <end position="205"/>
    </location>
</feature>
<gene>
    <name evidence="2" type="ORF">PVC01_000136200</name>
</gene>
<feature type="transmembrane region" description="Helical" evidence="1">
    <location>
        <begin position="127"/>
        <end position="147"/>
    </location>
</feature>
<dbReference type="Gene3D" id="1.20.1070.10">
    <property type="entry name" value="Rhodopsin 7-helix transmembrane proteins"/>
    <property type="match status" value="1"/>
</dbReference>
<proteinExistence type="predicted"/>
<dbReference type="AlphaFoldDB" id="A0A1G4E9T3"/>
<dbReference type="EMBL" id="FLYI01000526">
    <property type="protein sequence ID" value="SCA82205.1"/>
    <property type="molecule type" value="Genomic_DNA"/>
</dbReference>
<keyword evidence="1" id="KW-0472">Membrane</keyword>
<accession>A0A1G4E9T3</accession>
<keyword evidence="1" id="KW-0812">Transmembrane</keyword>
<dbReference type="InterPro" id="IPR022139">
    <property type="entry name" value="Fam-L/Fam-M-like_plasmodium"/>
</dbReference>
<protein>
    <submittedName>
        <fullName evidence="2">Uncharacterized protein</fullName>
    </submittedName>
</protein>
<organism evidence="2 3">
    <name type="scientific">Plasmodium vivax</name>
    <name type="common">malaria parasite P. vivax</name>
    <dbReference type="NCBI Taxonomy" id="5855"/>
    <lineage>
        <taxon>Eukaryota</taxon>
        <taxon>Sar</taxon>
        <taxon>Alveolata</taxon>
        <taxon>Apicomplexa</taxon>
        <taxon>Aconoidasida</taxon>
        <taxon>Haemosporida</taxon>
        <taxon>Plasmodiidae</taxon>
        <taxon>Plasmodium</taxon>
        <taxon>Plasmodium (Plasmodium)</taxon>
    </lineage>
</organism>
<dbReference type="Pfam" id="PF12420">
    <property type="entry name" value="DUF3671"/>
    <property type="match status" value="1"/>
</dbReference>
<reference evidence="2 3" key="1">
    <citation type="submission" date="2016-07" db="EMBL/GenBank/DDBJ databases">
        <authorList>
            <consortium name="Pathogen Informatics"/>
        </authorList>
    </citation>
    <scope>NUCLEOTIDE SEQUENCE [LARGE SCALE GENOMIC DNA]</scope>
</reference>
<dbReference type="VEuPathDB" id="PlasmoDB:PVW1_070005800"/>